<accession>A0ABD2XR25</accession>
<dbReference type="InterPro" id="IPR000172">
    <property type="entry name" value="GMC_OxRdtase_N"/>
</dbReference>
<keyword evidence="4 5" id="KW-0274">FAD</keyword>
<gene>
    <name evidence="8" type="ORF">TKK_000454</name>
</gene>
<comment type="similarity">
    <text evidence="2">Belongs to the GMC oxidoreductase family.</text>
</comment>
<proteinExistence type="inferred from homology"/>
<dbReference type="PIRSF" id="PIRSF000137">
    <property type="entry name" value="Alcohol_oxidase"/>
    <property type="match status" value="1"/>
</dbReference>
<keyword evidence="9" id="KW-1185">Reference proteome</keyword>
<dbReference type="Pfam" id="PF05199">
    <property type="entry name" value="GMC_oxred_C"/>
    <property type="match status" value="1"/>
</dbReference>
<dbReference type="InterPro" id="IPR007867">
    <property type="entry name" value="GMC_OxRtase_C"/>
</dbReference>
<dbReference type="InterPro" id="IPR012132">
    <property type="entry name" value="GMC_OxRdtase"/>
</dbReference>
<dbReference type="SUPFAM" id="SSF51905">
    <property type="entry name" value="FAD/NAD(P)-binding domain"/>
    <property type="match status" value="1"/>
</dbReference>
<evidence type="ECO:0000256" key="1">
    <source>
        <dbReference type="ARBA" id="ARBA00001974"/>
    </source>
</evidence>
<evidence type="ECO:0000256" key="2">
    <source>
        <dbReference type="ARBA" id="ARBA00010790"/>
    </source>
</evidence>
<comment type="cofactor">
    <cofactor evidence="1 5">
        <name>FAD</name>
        <dbReference type="ChEBI" id="CHEBI:57692"/>
    </cofactor>
</comment>
<feature type="binding site" evidence="5">
    <location>
        <position position="140"/>
    </location>
    <ligand>
        <name>FAD</name>
        <dbReference type="ChEBI" id="CHEBI:57692"/>
    </ligand>
</feature>
<feature type="domain" description="Glucose-methanol-choline oxidoreductase N-terminal" evidence="6">
    <location>
        <begin position="56"/>
        <end position="354"/>
    </location>
</feature>
<keyword evidence="3" id="KW-0285">Flavoprotein</keyword>
<name>A0ABD2XR25_9HYME</name>
<reference evidence="8 9" key="1">
    <citation type="journal article" date="2024" name="bioRxiv">
        <title>A reference genome for Trichogramma kaykai: A tiny desert-dwelling parasitoid wasp with competing sex-ratio distorters.</title>
        <authorList>
            <person name="Culotta J."/>
            <person name="Lindsey A.R."/>
        </authorList>
    </citation>
    <scope>NUCLEOTIDE SEQUENCE [LARGE SCALE GENOMIC DNA]</scope>
    <source>
        <strain evidence="8 9">KSX58</strain>
    </source>
</reference>
<evidence type="ECO:0000256" key="5">
    <source>
        <dbReference type="PIRSR" id="PIRSR000137-2"/>
    </source>
</evidence>
<organism evidence="8 9">
    <name type="scientific">Trichogramma kaykai</name>
    <dbReference type="NCBI Taxonomy" id="54128"/>
    <lineage>
        <taxon>Eukaryota</taxon>
        <taxon>Metazoa</taxon>
        <taxon>Ecdysozoa</taxon>
        <taxon>Arthropoda</taxon>
        <taxon>Hexapoda</taxon>
        <taxon>Insecta</taxon>
        <taxon>Pterygota</taxon>
        <taxon>Neoptera</taxon>
        <taxon>Endopterygota</taxon>
        <taxon>Hymenoptera</taxon>
        <taxon>Apocrita</taxon>
        <taxon>Proctotrupomorpha</taxon>
        <taxon>Chalcidoidea</taxon>
        <taxon>Trichogrammatidae</taxon>
        <taxon>Trichogramma</taxon>
    </lineage>
</organism>
<dbReference type="PANTHER" id="PTHR11552:SF147">
    <property type="entry name" value="CHOLINE DEHYDROGENASE, MITOCHONDRIAL"/>
    <property type="match status" value="1"/>
</dbReference>
<dbReference type="Pfam" id="PF00732">
    <property type="entry name" value="GMC_oxred_N"/>
    <property type="match status" value="1"/>
</dbReference>
<dbReference type="Proteomes" id="UP001627154">
    <property type="component" value="Unassembled WGS sequence"/>
</dbReference>
<evidence type="ECO:0000259" key="6">
    <source>
        <dbReference type="Pfam" id="PF00732"/>
    </source>
</evidence>
<dbReference type="Gene3D" id="3.50.50.60">
    <property type="entry name" value="FAD/NAD(P)-binding domain"/>
    <property type="match status" value="1"/>
</dbReference>
<dbReference type="EMBL" id="JBJJXI010000007">
    <property type="protein sequence ID" value="KAL3407474.1"/>
    <property type="molecule type" value="Genomic_DNA"/>
</dbReference>
<evidence type="ECO:0000313" key="9">
    <source>
        <dbReference type="Proteomes" id="UP001627154"/>
    </source>
</evidence>
<feature type="binding site" evidence="5">
    <location>
        <position position="136"/>
    </location>
    <ligand>
        <name>FAD</name>
        <dbReference type="ChEBI" id="CHEBI:57692"/>
    </ligand>
</feature>
<dbReference type="Gene3D" id="3.30.560.10">
    <property type="entry name" value="Glucose Oxidase, domain 3"/>
    <property type="match status" value="1"/>
</dbReference>
<dbReference type="InterPro" id="IPR036188">
    <property type="entry name" value="FAD/NAD-bd_sf"/>
</dbReference>
<comment type="caution">
    <text evidence="8">The sequence shown here is derived from an EMBL/GenBank/DDBJ whole genome shotgun (WGS) entry which is preliminary data.</text>
</comment>
<evidence type="ECO:0008006" key="10">
    <source>
        <dbReference type="Google" id="ProtNLM"/>
    </source>
</evidence>
<evidence type="ECO:0000313" key="8">
    <source>
        <dbReference type="EMBL" id="KAL3407474.1"/>
    </source>
</evidence>
<evidence type="ECO:0000256" key="4">
    <source>
        <dbReference type="ARBA" id="ARBA00022827"/>
    </source>
</evidence>
<dbReference type="PANTHER" id="PTHR11552">
    <property type="entry name" value="GLUCOSE-METHANOL-CHOLINE GMC OXIDOREDUCTASE"/>
    <property type="match status" value="1"/>
</dbReference>
<dbReference type="SUPFAM" id="SSF54373">
    <property type="entry name" value="FAD-linked reductases, C-terminal domain"/>
    <property type="match status" value="1"/>
</dbReference>
<evidence type="ECO:0000259" key="7">
    <source>
        <dbReference type="Pfam" id="PF05199"/>
    </source>
</evidence>
<feature type="domain" description="Glucose-methanol-choline oxidoreductase C-terminal" evidence="7">
    <location>
        <begin position="454"/>
        <end position="596"/>
    </location>
</feature>
<evidence type="ECO:0000256" key="3">
    <source>
        <dbReference type="ARBA" id="ARBA00022630"/>
    </source>
</evidence>
<protein>
    <recommendedName>
        <fullName evidence="10">Glucose-methanol-choline oxidoreductase N-terminal domain-containing protein</fullName>
    </recommendedName>
</protein>
<sequence>MAWSTNALHDGTCFQNNFITTCQPAFLTFLTIVTQWMGRSDDDKFSKDVIEDDEVFDFIVVGAGSAGSVVANRLSEIKRWKILLLEAGDEEPILATVPGFVGLLPNSSIDYNYAFQSEPVVCKNNPTSCIQPRGRVMGGTSVLNGMAYVRGNEHDYDGWASRYGNEGWSWRDVLPYFKKSENLRRLVPNARREHHGQGGYLNIEVDRSDRNIDAIIEAWKEAGYKEVDYNSGKQVGVARLQYNTRNGVRQSSNVAFIRPIRGRRRNLKILTRARATRVIVDPSLKRARGVEYVVEEESRKRRVYARKEVILSAGTIDSARLLMLSGIGPSEELRKFGIPLLANLPVGRNLQEHITASAISLTRVEPRASFELVDDKVASARQWLRSHSGPFAPSGLWGVTAFLRTAHETRPGLPDVQVFFVTGVNDQPRTGNRSSYIAMAYYDLLAVSPSIASPRSRGWLRLNETDPVRGKPLIYPNFFSDPRDLVVLADGLRASLVFTATKRFRASGFVVERTPAPLCAREPFGTQEYFECVALRYYKPLHHVAGTCRMGPSSDPEAVVDPRLRVHGVGGLRVADASIIPKLPRGNTNAQAIMIGEKASDMIKQDWS</sequence>
<dbReference type="AlphaFoldDB" id="A0ABD2XR25"/>